<dbReference type="Pfam" id="PF08212">
    <property type="entry name" value="Lipocalin_2"/>
    <property type="match status" value="1"/>
</dbReference>
<gene>
    <name evidence="5" type="ORF">AXF42_Ash015068</name>
</gene>
<organism evidence="5 6">
    <name type="scientific">Apostasia shenzhenica</name>
    <dbReference type="NCBI Taxonomy" id="1088818"/>
    <lineage>
        <taxon>Eukaryota</taxon>
        <taxon>Viridiplantae</taxon>
        <taxon>Streptophyta</taxon>
        <taxon>Embryophyta</taxon>
        <taxon>Tracheophyta</taxon>
        <taxon>Spermatophyta</taxon>
        <taxon>Magnoliopsida</taxon>
        <taxon>Liliopsida</taxon>
        <taxon>Asparagales</taxon>
        <taxon>Orchidaceae</taxon>
        <taxon>Apostasioideae</taxon>
        <taxon>Apostasia</taxon>
    </lineage>
</organism>
<dbReference type="CDD" id="cd19438">
    <property type="entry name" value="lipocalin_Blc-like"/>
    <property type="match status" value="1"/>
</dbReference>
<dbReference type="GO" id="GO:0005737">
    <property type="term" value="C:cytoplasm"/>
    <property type="evidence" value="ECO:0007669"/>
    <property type="project" value="TreeGrafter"/>
</dbReference>
<dbReference type="InterPro" id="IPR022272">
    <property type="entry name" value="Lipocalin_CS"/>
</dbReference>
<proteinExistence type="inferred from homology"/>
<dbReference type="GO" id="GO:0006629">
    <property type="term" value="P:lipid metabolic process"/>
    <property type="evidence" value="ECO:0007669"/>
    <property type="project" value="TreeGrafter"/>
</dbReference>
<keyword evidence="6" id="KW-1185">Reference proteome</keyword>
<evidence type="ECO:0000256" key="1">
    <source>
        <dbReference type="ARBA" id="ARBA00006889"/>
    </source>
</evidence>
<dbReference type="InterPro" id="IPR047202">
    <property type="entry name" value="Lipocalin_Blc-like_dom"/>
</dbReference>
<evidence type="ECO:0000313" key="6">
    <source>
        <dbReference type="Proteomes" id="UP000236161"/>
    </source>
</evidence>
<dbReference type="EMBL" id="KZ451919">
    <property type="protein sequence ID" value="PKA62184.1"/>
    <property type="molecule type" value="Genomic_DNA"/>
</dbReference>
<evidence type="ECO:0000313" key="5">
    <source>
        <dbReference type="EMBL" id="PKA62184.1"/>
    </source>
</evidence>
<dbReference type="SUPFAM" id="SSF50814">
    <property type="entry name" value="Lipocalins"/>
    <property type="match status" value="1"/>
</dbReference>
<dbReference type="FunFam" id="2.40.128.20:FF:000009">
    <property type="entry name" value="Temperature-induced lipocalin"/>
    <property type="match status" value="1"/>
</dbReference>
<dbReference type="PANTHER" id="PTHR10612">
    <property type="entry name" value="APOLIPOPROTEIN D"/>
    <property type="match status" value="1"/>
</dbReference>
<dbReference type="Gene3D" id="2.40.128.20">
    <property type="match status" value="1"/>
</dbReference>
<evidence type="ECO:0000256" key="2">
    <source>
        <dbReference type="PIRNR" id="PIRNR036893"/>
    </source>
</evidence>
<dbReference type="PIRSF" id="PIRSF036893">
    <property type="entry name" value="Lipocalin_ApoD"/>
    <property type="match status" value="1"/>
</dbReference>
<evidence type="ECO:0000256" key="3">
    <source>
        <dbReference type="SAM" id="MobiDB-lite"/>
    </source>
</evidence>
<dbReference type="PANTHER" id="PTHR10612:SF61">
    <property type="entry name" value="OS02G0612900 PROTEIN"/>
    <property type="match status" value="1"/>
</dbReference>
<dbReference type="OrthoDB" id="565904at2759"/>
<dbReference type="InterPro" id="IPR012674">
    <property type="entry name" value="Calycin"/>
</dbReference>
<name>A0A2I0B321_9ASPA</name>
<evidence type="ECO:0000259" key="4">
    <source>
        <dbReference type="Pfam" id="PF08212"/>
    </source>
</evidence>
<dbReference type="Proteomes" id="UP000236161">
    <property type="component" value="Unassembled WGS sequence"/>
</dbReference>
<dbReference type="PROSITE" id="PS00213">
    <property type="entry name" value="LIPOCALIN"/>
    <property type="match status" value="1"/>
</dbReference>
<dbReference type="GO" id="GO:0000302">
    <property type="term" value="P:response to reactive oxygen species"/>
    <property type="evidence" value="ECO:0007669"/>
    <property type="project" value="TreeGrafter"/>
</dbReference>
<protein>
    <recommendedName>
        <fullName evidence="4">Lipocalin/cytosolic fatty-acid binding domain-containing protein</fullName>
    </recommendedName>
</protein>
<dbReference type="InterPro" id="IPR022271">
    <property type="entry name" value="Lipocalin_ApoD"/>
</dbReference>
<accession>A0A2I0B321</accession>
<feature type="domain" description="Lipocalin/cytosolic fatty-acid binding" evidence="4">
    <location>
        <begin position="16"/>
        <end position="164"/>
    </location>
</feature>
<comment type="similarity">
    <text evidence="1 2">Belongs to the calycin superfamily. Lipocalin family.</text>
</comment>
<dbReference type="AlphaFoldDB" id="A0A2I0B321"/>
<feature type="region of interest" description="Disordered" evidence="3">
    <location>
        <begin position="159"/>
        <end position="178"/>
    </location>
</feature>
<reference evidence="5 6" key="1">
    <citation type="journal article" date="2017" name="Nature">
        <title>The Apostasia genome and the evolution of orchids.</title>
        <authorList>
            <person name="Zhang G.Q."/>
            <person name="Liu K.W."/>
            <person name="Li Z."/>
            <person name="Lohaus R."/>
            <person name="Hsiao Y.Y."/>
            <person name="Niu S.C."/>
            <person name="Wang J.Y."/>
            <person name="Lin Y.C."/>
            <person name="Xu Q."/>
            <person name="Chen L.J."/>
            <person name="Yoshida K."/>
            <person name="Fujiwara S."/>
            <person name="Wang Z.W."/>
            <person name="Zhang Y.Q."/>
            <person name="Mitsuda N."/>
            <person name="Wang M."/>
            <person name="Liu G.H."/>
            <person name="Pecoraro L."/>
            <person name="Huang H.X."/>
            <person name="Xiao X.J."/>
            <person name="Lin M."/>
            <person name="Wu X.Y."/>
            <person name="Wu W.L."/>
            <person name="Chen Y.Y."/>
            <person name="Chang S.B."/>
            <person name="Sakamoto S."/>
            <person name="Ohme-Takagi M."/>
            <person name="Yagi M."/>
            <person name="Zeng S.J."/>
            <person name="Shen C.Y."/>
            <person name="Yeh C.M."/>
            <person name="Luo Y.B."/>
            <person name="Tsai W.C."/>
            <person name="Van de Peer Y."/>
            <person name="Liu Z.J."/>
        </authorList>
    </citation>
    <scope>NUCLEOTIDE SEQUENCE [LARGE SCALE GENOMIC DNA]</scope>
    <source>
        <strain evidence="6">cv. Shenzhen</strain>
        <tissue evidence="5">Stem</tissue>
    </source>
</reference>
<sequence>MGNGESKRTMSVVRGLDLRRYAGRWYEIASIPSFFQPRDGVNTRATYAVNADGSTVHVLNETWSGGKRVAIEGAAYKADPSSDEAKFKVKFFVPPFLPIIPVVGNYWVLCLDEDYQFALIGEPTRQYLWILCRQTRMDDATYNELLDKAEEEGYDVTKLHKTPQADPPPESDANPTDKKGIWWIKSLFGK</sequence>
<dbReference type="InterPro" id="IPR000566">
    <property type="entry name" value="Lipocln_cytosolic_FA-bd_dom"/>
</dbReference>